<dbReference type="Proteomes" id="UP000681722">
    <property type="component" value="Unassembled WGS sequence"/>
</dbReference>
<feature type="domain" description="C2H2-type" evidence="3">
    <location>
        <begin position="1254"/>
        <end position="1282"/>
    </location>
</feature>
<evidence type="ECO:0000313" key="5">
    <source>
        <dbReference type="EMBL" id="CAF3630376.1"/>
    </source>
</evidence>
<keyword evidence="1" id="KW-0479">Metal-binding</keyword>
<feature type="compositionally biased region" description="Low complexity" evidence="2">
    <location>
        <begin position="770"/>
        <end position="785"/>
    </location>
</feature>
<dbReference type="Proteomes" id="UP000663829">
    <property type="component" value="Unassembled WGS sequence"/>
</dbReference>
<dbReference type="OrthoDB" id="10046674at2759"/>
<dbReference type="EMBL" id="CAJNOQ010000830">
    <property type="protein sequence ID" value="CAF0843021.1"/>
    <property type="molecule type" value="Genomic_DNA"/>
</dbReference>
<evidence type="ECO:0000256" key="2">
    <source>
        <dbReference type="SAM" id="MobiDB-lite"/>
    </source>
</evidence>
<feature type="region of interest" description="Disordered" evidence="2">
    <location>
        <begin position="1281"/>
        <end position="1300"/>
    </location>
</feature>
<organism evidence="4 6">
    <name type="scientific">Didymodactylos carnosus</name>
    <dbReference type="NCBI Taxonomy" id="1234261"/>
    <lineage>
        <taxon>Eukaryota</taxon>
        <taxon>Metazoa</taxon>
        <taxon>Spiralia</taxon>
        <taxon>Gnathifera</taxon>
        <taxon>Rotifera</taxon>
        <taxon>Eurotatoria</taxon>
        <taxon>Bdelloidea</taxon>
        <taxon>Philodinida</taxon>
        <taxon>Philodinidae</taxon>
        <taxon>Didymodactylos</taxon>
    </lineage>
</organism>
<proteinExistence type="predicted"/>
<dbReference type="EMBL" id="CAJOBC010000830">
    <property type="protein sequence ID" value="CAF3630376.1"/>
    <property type="molecule type" value="Genomic_DNA"/>
</dbReference>
<reference evidence="4" key="1">
    <citation type="submission" date="2021-02" db="EMBL/GenBank/DDBJ databases">
        <authorList>
            <person name="Nowell W R."/>
        </authorList>
    </citation>
    <scope>NUCLEOTIDE SEQUENCE</scope>
</reference>
<sequence length="1300" mass="144114">MEYTVPLTDCVGYVIEHSHVQIVLDVKYDTNNETAVKNSFLILHVTPRNMTVQQPASVLDSIFSKLNSSTSNGTMEENVSSAIVTLQTPLTSVIKPIKQSSPVYCTYPASKSQYHCLPQFQSTSSPTLSNQNTITFRNQRNPEHKQFMLSSPAAVTTTSQSYPTRQSSPVLTRMINLKRSNSSNMSFPKTIICSCLKPHIAHDLACPASNCHLSDKQLLLPNNQKIVHTPTIPLSLTMPHQHQSFIMNNSPSLPIGGVALNNNQQQQAADFNPQIKLPRIDLQQFDNNVLTLNGIVIHTSQINQQHQGQYSPLASPSTSIINPLQLPVVKLQDIKYIPNMPQQQQQQKSPVMGRQQSDNTIDNRRKKGDQGQASSDQGEFEKSTKYENQRYSDEFHAQIELEPKTQNPLSFVQNSDAIYHSFASSHMSFASNNIIAPSSIQKAPILQQVAAKLSPSNDSRINTNMNDNLLSNLNIHQLQPRPLFPNNQHQISPVQCRYNVDQMKIISALNSSTYQSLNLQPVTNLQQPQLNNSTLVKTPIKALHSPASPSCSSSIGVKQSDIDQTIEDVISGKVFCSSVDVLSSPSKAKRAKVLCQSMPSSPDKPAIFFSPIQGNSSVWQQPQQSSCNSSTHQNFTNLSHQEFSKLAEQLILQPSLENTATYEHKNNNTSLHKTIVNNNKIKKQKPLAKKEKLRKIEPLVQMSPRSPSPPFQTTTTTTTTKNLLTNILTNQSETSPQEEGQQQQTVALPTLPTLNIIDVSVSEPLLPWPSTISSSDSQQSSSISILPDTNKIDGRTTSSSSPAVISTRTNHQEEKNSDTWNFGSLFSTTFQLVGDYAEIDNNQQEHHHLRKNDTGILKSIQDQEESNHPYSCTRPLPAPSLSSTSSCSTSGLISVSDSFQNKESKSNINDEDLYEQFLNPSLPWHETPIRTTTTSESLIIPNDGKNQQYLTKMNTQIHSAQSQLIGDSTRQFRDLFLSETPQLSSLPVNNDHKDDVLSEVLKNSSPISDCSEKQILSPADNQTTNFTTDVIGDEFESLFSISNSAITTQSLSFSSLPTSVNKATINDIDEEENEFNMFFTNQPQKQRPSVSQNSDIELKQLLLPQKSKTKPVSIATSRSTSSSIVNKKKITTTTSKLSSKTVLPIPSASLSSISVSNKPLSTSLVTSTSSMLTNTSATNSRAQQDQTKEATVSCPKCLSDKCVDITKFDFPDSTNKNFGVWECMRCGNEIFKSNLTAEARKRKIDKIVADMGEYECKFCHILYHSSTEYCAHLRTYHESSRPLNTTTTTTKSSFSSKSKI</sequence>
<evidence type="ECO:0000313" key="6">
    <source>
        <dbReference type="Proteomes" id="UP000663829"/>
    </source>
</evidence>
<dbReference type="PROSITE" id="PS00028">
    <property type="entry name" value="ZINC_FINGER_C2H2_1"/>
    <property type="match status" value="1"/>
</dbReference>
<feature type="compositionally biased region" description="Polar residues" evidence="2">
    <location>
        <begin position="795"/>
        <end position="809"/>
    </location>
</feature>
<evidence type="ECO:0000256" key="1">
    <source>
        <dbReference type="PROSITE-ProRule" id="PRU00042"/>
    </source>
</evidence>
<gene>
    <name evidence="4" type="ORF">GPM918_LOCUS5663</name>
    <name evidence="5" type="ORF">SRO942_LOCUS5663</name>
</gene>
<feature type="compositionally biased region" description="Low complexity" evidence="2">
    <location>
        <begin position="873"/>
        <end position="883"/>
    </location>
</feature>
<accession>A0A813VGH2</accession>
<feature type="region of interest" description="Disordered" evidence="2">
    <location>
        <begin position="340"/>
        <end position="384"/>
    </location>
</feature>
<feature type="compositionally biased region" description="Low complexity" evidence="2">
    <location>
        <begin position="1285"/>
        <end position="1300"/>
    </location>
</feature>
<comment type="caution">
    <text evidence="4">The sequence shown here is derived from an EMBL/GenBank/DDBJ whole genome shotgun (WGS) entry which is preliminary data.</text>
</comment>
<feature type="region of interest" description="Disordered" evidence="2">
    <location>
        <begin position="770"/>
        <end position="820"/>
    </location>
</feature>
<keyword evidence="6" id="KW-1185">Reference proteome</keyword>
<feature type="region of interest" description="Disordered" evidence="2">
    <location>
        <begin position="862"/>
        <end position="883"/>
    </location>
</feature>
<protein>
    <recommendedName>
        <fullName evidence="3">C2H2-type domain-containing protein</fullName>
    </recommendedName>
</protein>
<evidence type="ECO:0000259" key="3">
    <source>
        <dbReference type="PROSITE" id="PS50157"/>
    </source>
</evidence>
<name>A0A813VGH2_9BILA</name>
<keyword evidence="1" id="KW-0862">Zinc</keyword>
<dbReference type="PROSITE" id="PS50157">
    <property type="entry name" value="ZINC_FINGER_C2H2_2"/>
    <property type="match status" value="1"/>
</dbReference>
<dbReference type="GO" id="GO:0008270">
    <property type="term" value="F:zinc ion binding"/>
    <property type="evidence" value="ECO:0007669"/>
    <property type="project" value="UniProtKB-KW"/>
</dbReference>
<dbReference type="InterPro" id="IPR013087">
    <property type="entry name" value="Znf_C2H2_type"/>
</dbReference>
<keyword evidence="1" id="KW-0863">Zinc-finger</keyword>
<evidence type="ECO:0000313" key="4">
    <source>
        <dbReference type="EMBL" id="CAF0843021.1"/>
    </source>
</evidence>